<name>A0ABM3BBX5_GOSHI</name>
<dbReference type="Pfam" id="PF07727">
    <property type="entry name" value="RVT_2"/>
    <property type="match status" value="1"/>
</dbReference>
<keyword evidence="8" id="KW-0548">Nucleotidyltransferase</keyword>
<keyword evidence="8" id="KW-0239">DNA-directed DNA polymerase</keyword>
<gene>
    <name evidence="13" type="primary">LOC121224972</name>
</gene>
<keyword evidence="4" id="KW-0378">Hydrolase</keyword>
<feature type="domain" description="Reverse transcriptase Ty1/copia-type" evidence="11">
    <location>
        <begin position="178"/>
        <end position="239"/>
    </location>
</feature>
<keyword evidence="5" id="KW-0460">Magnesium</keyword>
<dbReference type="InterPro" id="IPR013103">
    <property type="entry name" value="RVT_2"/>
</dbReference>
<protein>
    <recommendedName>
        <fullName evidence="11">Reverse transcriptase Ty1/copia-type domain-containing protein</fullName>
    </recommendedName>
</protein>
<reference evidence="12" key="1">
    <citation type="journal article" date="2020" name="Nat. Genet.">
        <title>Genomic diversifications of five Gossypium allopolyploid species and their impact on cotton improvement.</title>
        <authorList>
            <person name="Chen Z.J."/>
            <person name="Sreedasyam A."/>
            <person name="Ando A."/>
            <person name="Song Q."/>
            <person name="De Santiago L.M."/>
            <person name="Hulse-Kemp A.M."/>
            <person name="Ding M."/>
            <person name="Ye W."/>
            <person name="Kirkbride R.C."/>
            <person name="Jenkins J."/>
            <person name="Plott C."/>
            <person name="Lovell J."/>
            <person name="Lin Y.M."/>
            <person name="Vaughn R."/>
            <person name="Liu B."/>
            <person name="Simpson S."/>
            <person name="Scheffler B.E."/>
            <person name="Wen L."/>
            <person name="Saski C.A."/>
            <person name="Grover C.E."/>
            <person name="Hu G."/>
            <person name="Conover J.L."/>
            <person name="Carlson J.W."/>
            <person name="Shu S."/>
            <person name="Boston L.B."/>
            <person name="Williams M."/>
            <person name="Peterson D.G."/>
            <person name="McGee K."/>
            <person name="Jones D.C."/>
            <person name="Wendel J.F."/>
            <person name="Stelly D.M."/>
            <person name="Grimwood J."/>
            <person name="Schmutz J."/>
        </authorList>
    </citation>
    <scope>NUCLEOTIDE SEQUENCE [LARGE SCALE GENOMIC DNA]</scope>
    <source>
        <strain evidence="12">cv. TM-1</strain>
    </source>
</reference>
<evidence type="ECO:0000256" key="9">
    <source>
        <dbReference type="ARBA" id="ARBA00023172"/>
    </source>
</evidence>
<keyword evidence="10" id="KW-0511">Multifunctional enzyme</keyword>
<dbReference type="InterPro" id="IPR012337">
    <property type="entry name" value="RNaseH-like_sf"/>
</dbReference>
<dbReference type="Proteomes" id="UP000818029">
    <property type="component" value="Chromosome D13"/>
</dbReference>
<evidence type="ECO:0000256" key="2">
    <source>
        <dbReference type="ARBA" id="ARBA00022723"/>
    </source>
</evidence>
<evidence type="ECO:0000313" key="13">
    <source>
        <dbReference type="RefSeq" id="XP_040964564.1"/>
    </source>
</evidence>
<evidence type="ECO:0000256" key="10">
    <source>
        <dbReference type="ARBA" id="ARBA00023268"/>
    </source>
</evidence>
<dbReference type="InterPro" id="IPR039537">
    <property type="entry name" value="Retrotran_Ty1/copia-like"/>
</dbReference>
<evidence type="ECO:0000313" key="12">
    <source>
        <dbReference type="Proteomes" id="UP000818029"/>
    </source>
</evidence>
<dbReference type="RefSeq" id="XP_040964564.1">
    <property type="nucleotide sequence ID" value="XM_041108630.1"/>
</dbReference>
<evidence type="ECO:0000256" key="5">
    <source>
        <dbReference type="ARBA" id="ARBA00022842"/>
    </source>
</evidence>
<reference evidence="13" key="2">
    <citation type="submission" date="2025-08" db="UniProtKB">
        <authorList>
            <consortium name="RefSeq"/>
        </authorList>
    </citation>
    <scope>IDENTIFICATION</scope>
</reference>
<evidence type="ECO:0000259" key="11">
    <source>
        <dbReference type="Pfam" id="PF07727"/>
    </source>
</evidence>
<dbReference type="GeneID" id="121224972"/>
<dbReference type="SUPFAM" id="SSF53098">
    <property type="entry name" value="Ribonuclease H-like"/>
    <property type="match status" value="1"/>
</dbReference>
<evidence type="ECO:0000256" key="1">
    <source>
        <dbReference type="ARBA" id="ARBA00022722"/>
    </source>
</evidence>
<organism evidence="12 13">
    <name type="scientific">Gossypium hirsutum</name>
    <name type="common">Upland cotton</name>
    <name type="synonym">Gossypium mexicanum</name>
    <dbReference type="NCBI Taxonomy" id="3635"/>
    <lineage>
        <taxon>Eukaryota</taxon>
        <taxon>Viridiplantae</taxon>
        <taxon>Streptophyta</taxon>
        <taxon>Embryophyta</taxon>
        <taxon>Tracheophyta</taxon>
        <taxon>Spermatophyta</taxon>
        <taxon>Magnoliopsida</taxon>
        <taxon>eudicotyledons</taxon>
        <taxon>Gunneridae</taxon>
        <taxon>Pentapetalae</taxon>
        <taxon>rosids</taxon>
        <taxon>malvids</taxon>
        <taxon>Malvales</taxon>
        <taxon>Malvaceae</taxon>
        <taxon>Malvoideae</taxon>
        <taxon>Gossypium</taxon>
    </lineage>
</organism>
<accession>A0ABM3BBX5</accession>
<keyword evidence="6" id="KW-0229">DNA integration</keyword>
<evidence type="ECO:0000256" key="7">
    <source>
        <dbReference type="ARBA" id="ARBA00022918"/>
    </source>
</evidence>
<keyword evidence="3" id="KW-0255">Endonuclease</keyword>
<keyword evidence="8" id="KW-0808">Transferase</keyword>
<keyword evidence="1" id="KW-0540">Nuclease</keyword>
<proteinExistence type="predicted"/>
<dbReference type="PANTHER" id="PTHR42648:SF11">
    <property type="entry name" value="TRANSPOSON TY4-P GAG-POL POLYPROTEIN"/>
    <property type="match status" value="1"/>
</dbReference>
<evidence type="ECO:0000256" key="8">
    <source>
        <dbReference type="ARBA" id="ARBA00022932"/>
    </source>
</evidence>
<evidence type="ECO:0000256" key="4">
    <source>
        <dbReference type="ARBA" id="ARBA00022801"/>
    </source>
</evidence>
<evidence type="ECO:0000256" key="3">
    <source>
        <dbReference type="ARBA" id="ARBA00022759"/>
    </source>
</evidence>
<keyword evidence="9" id="KW-0233">DNA recombination</keyword>
<sequence>MNSGSASSGTAVEKLVGPKSKASASLQLVHSDILGPTRTPSYTSLHYVMAIVDYFSRFNWRAWNSSSNDLSKNPLQQNGVAEHKLAHLTLVCLSWLHMKTLPRELWVAAFQVACHVESYENEPKLYNEAKRVPEWENAMIEEITALNKNGTWELVPKLFDADLITCKWVYRLKKKVDAASKGWKLWQLDVKNVFLYGELDRYIFMEQLQGFISKEYHDHACRLKKALYGLKQAPRAWFDADWTGDVNDRQSTTGFSFTTSFATIS</sequence>
<evidence type="ECO:0000256" key="6">
    <source>
        <dbReference type="ARBA" id="ARBA00022908"/>
    </source>
</evidence>
<dbReference type="PANTHER" id="PTHR42648">
    <property type="entry name" value="TRANSPOSASE, PUTATIVE-RELATED"/>
    <property type="match status" value="1"/>
</dbReference>
<keyword evidence="2" id="KW-0479">Metal-binding</keyword>
<keyword evidence="12" id="KW-1185">Reference proteome</keyword>
<keyword evidence="7" id="KW-0695">RNA-directed DNA polymerase</keyword>